<dbReference type="InterPro" id="IPR019612">
    <property type="entry name" value="Minor_capsid_put"/>
</dbReference>
<protein>
    <submittedName>
        <fullName evidence="1">Minor capsid protein</fullName>
    </submittedName>
</protein>
<dbReference type="EMBL" id="WJNH01000007">
    <property type="protein sequence ID" value="MRG87002.1"/>
    <property type="molecule type" value="Genomic_DNA"/>
</dbReference>
<dbReference type="RefSeq" id="WP_153728895.1">
    <property type="nucleotide sequence ID" value="NZ_WJNH01000007.1"/>
</dbReference>
<name>A0A6G1X7T8_9BACI</name>
<dbReference type="Proteomes" id="UP000480185">
    <property type="component" value="Unassembled WGS sequence"/>
</dbReference>
<keyword evidence="2" id="KW-1185">Reference proteome</keyword>
<reference evidence="1 2" key="1">
    <citation type="submission" date="2019-11" db="EMBL/GenBank/DDBJ databases">
        <authorList>
            <person name="Li J."/>
        </authorList>
    </citation>
    <scope>NUCLEOTIDE SEQUENCE [LARGE SCALE GENOMIC DNA]</scope>
    <source>
        <strain evidence="1 2">J4</strain>
    </source>
</reference>
<dbReference type="Pfam" id="PF10665">
    <property type="entry name" value="Minor_capsid_1"/>
    <property type="match status" value="1"/>
</dbReference>
<evidence type="ECO:0000313" key="1">
    <source>
        <dbReference type="EMBL" id="MRG87002.1"/>
    </source>
</evidence>
<gene>
    <name evidence="1" type="ORF">GH754_11850</name>
</gene>
<organism evidence="1 2">
    <name type="scientific">Salinibacillus xinjiangensis</name>
    <dbReference type="NCBI Taxonomy" id="1229268"/>
    <lineage>
        <taxon>Bacteria</taxon>
        <taxon>Bacillati</taxon>
        <taxon>Bacillota</taxon>
        <taxon>Bacilli</taxon>
        <taxon>Bacillales</taxon>
        <taxon>Bacillaceae</taxon>
        <taxon>Salinibacillus</taxon>
    </lineage>
</organism>
<evidence type="ECO:0000313" key="2">
    <source>
        <dbReference type="Proteomes" id="UP000480185"/>
    </source>
</evidence>
<sequence length="111" mass="12759">MAIKPIPKQLLIHTIEYEEFTENNGWDDSWAPPVTIQNVRVEPISRLNRSSNSEGEQANHVVIVDRVHSSHYPEFKEKSKITFDGNSREVVEVKPFYAFGKTPHHYELGLG</sequence>
<comment type="caution">
    <text evidence="1">The sequence shown here is derived from an EMBL/GenBank/DDBJ whole genome shotgun (WGS) entry which is preliminary data.</text>
</comment>
<dbReference type="OrthoDB" id="2969159at2"/>
<proteinExistence type="predicted"/>
<accession>A0A6G1X7T8</accession>
<dbReference type="AlphaFoldDB" id="A0A6G1X7T8"/>